<feature type="domain" description="Glycosyltransferase subfamily 4-like N-terminal" evidence="1">
    <location>
        <begin position="12"/>
        <end position="171"/>
    </location>
</feature>
<name>A0A7D5P9A1_9EURY</name>
<dbReference type="Pfam" id="PF13692">
    <property type="entry name" value="Glyco_trans_1_4"/>
    <property type="match status" value="1"/>
</dbReference>
<dbReference type="GeneID" id="56077348"/>
<keyword evidence="3" id="KW-1185">Reference proteome</keyword>
<dbReference type="RefSeq" id="WP_179910773.1">
    <property type="nucleotide sequence ID" value="NZ_CP058910.1"/>
</dbReference>
<evidence type="ECO:0000259" key="1">
    <source>
        <dbReference type="Pfam" id="PF13439"/>
    </source>
</evidence>
<dbReference type="OrthoDB" id="132546at2157"/>
<keyword evidence="2" id="KW-0808">Transferase</keyword>
<accession>A0A7D5P9A1</accession>
<dbReference type="Gene3D" id="3.40.50.2000">
    <property type="entry name" value="Glycogen Phosphorylase B"/>
    <property type="match status" value="2"/>
</dbReference>
<proteinExistence type="predicted"/>
<evidence type="ECO:0000313" key="2">
    <source>
        <dbReference type="EMBL" id="QLH76839.1"/>
    </source>
</evidence>
<gene>
    <name evidence="2" type="ORF">HZS55_05755</name>
</gene>
<dbReference type="InterPro" id="IPR028098">
    <property type="entry name" value="Glyco_trans_4-like_N"/>
</dbReference>
<dbReference type="Proteomes" id="UP000509667">
    <property type="component" value="Chromosome"/>
</dbReference>
<protein>
    <submittedName>
        <fullName evidence="2">Glycosyltransferase</fullName>
    </submittedName>
</protein>
<dbReference type="PANTHER" id="PTHR12526">
    <property type="entry name" value="GLYCOSYLTRANSFERASE"/>
    <property type="match status" value="1"/>
</dbReference>
<dbReference type="SUPFAM" id="SSF53756">
    <property type="entry name" value="UDP-Glycosyltransferase/glycogen phosphorylase"/>
    <property type="match status" value="1"/>
</dbReference>
<dbReference type="Pfam" id="PF13439">
    <property type="entry name" value="Glyco_transf_4"/>
    <property type="match status" value="1"/>
</dbReference>
<dbReference type="GO" id="GO:0016740">
    <property type="term" value="F:transferase activity"/>
    <property type="evidence" value="ECO:0007669"/>
    <property type="project" value="UniProtKB-KW"/>
</dbReference>
<dbReference type="KEGG" id="hrr:HZS55_05755"/>
<reference evidence="2 3" key="1">
    <citation type="submission" date="2020-07" db="EMBL/GenBank/DDBJ databases">
        <title>Halosimplex pelagicum sp. nov. and Halosimplex rubrum sp. nov., isolated from salted brown alga Laminaria, and emended description of the genus Halosimplex.</title>
        <authorList>
            <person name="Cui H."/>
        </authorList>
    </citation>
    <scope>NUCLEOTIDE SEQUENCE [LARGE SCALE GENOMIC DNA]</scope>
    <source>
        <strain evidence="2 3">R27</strain>
    </source>
</reference>
<organism evidence="2 3">
    <name type="scientific">Halosimplex rubrum</name>
    <dbReference type="NCBI Taxonomy" id="869889"/>
    <lineage>
        <taxon>Archaea</taxon>
        <taxon>Methanobacteriati</taxon>
        <taxon>Methanobacteriota</taxon>
        <taxon>Stenosarchaea group</taxon>
        <taxon>Halobacteria</taxon>
        <taxon>Halobacteriales</taxon>
        <taxon>Haloarculaceae</taxon>
        <taxon>Halosimplex</taxon>
    </lineage>
</organism>
<dbReference type="EMBL" id="CP058910">
    <property type="protein sequence ID" value="QLH76839.1"/>
    <property type="molecule type" value="Genomic_DNA"/>
</dbReference>
<evidence type="ECO:0000313" key="3">
    <source>
        <dbReference type="Proteomes" id="UP000509667"/>
    </source>
</evidence>
<sequence>MEVCYLINQLAPGGAPTLLLDLVRRTDDPAVSYTVCFIEGDDSLVEDLREAGAEVVDFGASFKFDPRALVRTVCFFRRHEFDVLHAHLPYSQTLGRISALLGTVDAVVSTQHNVPENYHPITRVLERATRPLDDATVAVSTGVERAFRGAAHRYDGTLDDGWCTIYNGVDVGEFEVAVEAADPGSLDIAVDDDALVYLNVSRYVPAKDQGTLVDAMATVVDREPAARLFIVGWGPKGHSLRERVRQRGLDDAVTVTGRVPSVHPYYALADVFVSSSVFEGLPIAHLEAMAAGLPVVATDIPGVDEVVVDGETGRLVPPESPDALASAMCELTDVNRRTDFSRASRQRVSEEFDIASTVEAHRRLYESLSTGGGDG</sequence>
<dbReference type="AlphaFoldDB" id="A0A7D5P9A1"/>